<evidence type="ECO:0000256" key="1">
    <source>
        <dbReference type="ARBA" id="ARBA00022649"/>
    </source>
</evidence>
<dbReference type="AlphaFoldDB" id="A0A4R4JQS0"/>
<dbReference type="InterPro" id="IPR009956">
    <property type="entry name" value="Post-segregation_anti-tox_CcdA"/>
</dbReference>
<evidence type="ECO:0008006" key="4">
    <source>
        <dbReference type="Google" id="ProtNLM"/>
    </source>
</evidence>
<organism evidence="2 3">
    <name type="scientific">Photorhabdus luminescens subsp. mexicana</name>
    <dbReference type="NCBI Taxonomy" id="2100167"/>
    <lineage>
        <taxon>Bacteria</taxon>
        <taxon>Pseudomonadati</taxon>
        <taxon>Pseudomonadota</taxon>
        <taxon>Gammaproteobacteria</taxon>
        <taxon>Enterobacterales</taxon>
        <taxon>Morganellaceae</taxon>
        <taxon>Photorhabdus</taxon>
    </lineage>
</organism>
<evidence type="ECO:0000313" key="2">
    <source>
        <dbReference type="EMBL" id="TDB55759.1"/>
    </source>
</evidence>
<dbReference type="Proteomes" id="UP000295550">
    <property type="component" value="Unassembled WGS sequence"/>
</dbReference>
<proteinExistence type="predicted"/>
<keyword evidence="1" id="KW-1277">Toxin-antitoxin system</keyword>
<accession>A0A4R4JQS0</accession>
<dbReference type="EMBL" id="PUJX01000003">
    <property type="protein sequence ID" value="TDB55759.1"/>
    <property type="molecule type" value="Genomic_DNA"/>
</dbReference>
<dbReference type="Pfam" id="PF07362">
    <property type="entry name" value="CcdA"/>
    <property type="match status" value="1"/>
</dbReference>
<gene>
    <name evidence="2" type="ORF">C5468_03855</name>
</gene>
<sequence length="61" mass="7108">MKAERETAIQLTNTINNTITDVVHEKRRQQWKAENKVGIHAFNEFERDAGLFTDDDEYGVI</sequence>
<reference evidence="2 3" key="1">
    <citation type="journal article" date="2019" name="Int. J. Syst. Evol. Microbiol.">
        <title>Photorhabdus khanii subsp. guanajuatensis subsp. nov., isolated from Heterorhabditis atacamensis, and Photorhabdus luminescens subsp. mexicana subsp. nov., isolated from Heterorhabditis mexicana entomopathogenic nematodes.</title>
        <authorList>
            <person name="Machado R.A.R."/>
            <person name="Bruno P."/>
            <person name="Arce C.C.M."/>
            <person name="Liechti N."/>
            <person name="Kohler A."/>
            <person name="Bernal J."/>
            <person name="Bruggmann R."/>
            <person name="Turlings T.C.J."/>
        </authorList>
    </citation>
    <scope>NUCLEOTIDE SEQUENCE [LARGE SCALE GENOMIC DNA]</scope>
    <source>
        <strain evidence="2 3">MEX47-22</strain>
    </source>
</reference>
<name>A0A4R4JQS0_PHOLU</name>
<dbReference type="RefSeq" id="WP_132343892.1">
    <property type="nucleotide sequence ID" value="NZ_CAWOLF010000003.1"/>
</dbReference>
<evidence type="ECO:0000313" key="3">
    <source>
        <dbReference type="Proteomes" id="UP000295550"/>
    </source>
</evidence>
<comment type="caution">
    <text evidence="2">The sequence shown here is derived from an EMBL/GenBank/DDBJ whole genome shotgun (WGS) entry which is preliminary data.</text>
</comment>
<protein>
    <recommendedName>
        <fullName evidence="4">Acetoacetyl-CoA synthase</fullName>
    </recommendedName>
</protein>